<evidence type="ECO:0000313" key="2">
    <source>
        <dbReference type="EMBL" id="CAE8627821.1"/>
    </source>
</evidence>
<comment type="caution">
    <text evidence="2">The sequence shown here is derived from an EMBL/GenBank/DDBJ whole genome shotgun (WGS) entry which is preliminary data.</text>
</comment>
<proteinExistence type="predicted"/>
<evidence type="ECO:0000313" key="3">
    <source>
        <dbReference type="Proteomes" id="UP000654075"/>
    </source>
</evidence>
<feature type="region of interest" description="Disordered" evidence="1">
    <location>
        <begin position="202"/>
        <end position="224"/>
    </location>
</feature>
<protein>
    <submittedName>
        <fullName evidence="2">Uncharacterized protein</fullName>
    </submittedName>
</protein>
<feature type="non-terminal residue" evidence="2">
    <location>
        <position position="1512"/>
    </location>
</feature>
<evidence type="ECO:0000256" key="1">
    <source>
        <dbReference type="SAM" id="MobiDB-lite"/>
    </source>
</evidence>
<gene>
    <name evidence="2" type="ORF">PGLA1383_LOCUS44538</name>
</gene>
<feature type="compositionally biased region" description="Low complexity" evidence="1">
    <location>
        <begin position="117"/>
        <end position="131"/>
    </location>
</feature>
<feature type="compositionally biased region" description="Polar residues" evidence="1">
    <location>
        <begin position="211"/>
        <end position="224"/>
    </location>
</feature>
<accession>A0A813GRZ7</accession>
<dbReference type="Proteomes" id="UP000654075">
    <property type="component" value="Unassembled WGS sequence"/>
</dbReference>
<dbReference type="EMBL" id="CAJNNV010029273">
    <property type="protein sequence ID" value="CAE8627821.1"/>
    <property type="molecule type" value="Genomic_DNA"/>
</dbReference>
<reference evidence="2" key="1">
    <citation type="submission" date="2021-02" db="EMBL/GenBank/DDBJ databases">
        <authorList>
            <person name="Dougan E. K."/>
            <person name="Rhodes N."/>
            <person name="Thang M."/>
            <person name="Chan C."/>
        </authorList>
    </citation>
    <scope>NUCLEOTIDE SEQUENCE</scope>
</reference>
<name>A0A813GRZ7_POLGL</name>
<organism evidence="2 3">
    <name type="scientific">Polarella glacialis</name>
    <name type="common">Dinoflagellate</name>
    <dbReference type="NCBI Taxonomy" id="89957"/>
    <lineage>
        <taxon>Eukaryota</taxon>
        <taxon>Sar</taxon>
        <taxon>Alveolata</taxon>
        <taxon>Dinophyceae</taxon>
        <taxon>Suessiales</taxon>
        <taxon>Suessiaceae</taxon>
        <taxon>Polarella</taxon>
    </lineage>
</organism>
<sequence length="1512" mass="154955">MGDYHKAKFNVDSGAHSKAKAKLKGFKKPAAYKNLALHGHVLASKSGSEVLLGNPRTGFAAGRVMQVKAGQRMSISTATGKTMDHCKHSAMSRHKASCGNSPHFEANESAAQEGNGSNASRRLQSSNSSAESSAMEMAAEIGATGLKVVGKIAAGPIQIGPLTLYNVSVGHDSNGGAADQFNFSGSASIALAGGINITLGMWGDLPPEEPNGTQEDSVSMSLSGTIGDMPLGASGAVAESVHITLQGHRDDMSDGELGPWSYNVVLGGLLQLGSMPGGSAFKGSLDETTGSVALSMSNIQLMAGVQLQSFNATLSESGQEMSLECILAISQGSVGDITVQVSGSLSNGGWQLQGSLSSLVIPVGANTITFADISVSLSGSPPANSSESYNVTGLLSASATWAGLDWNARLSFDTAAPMDALSIKLVEKSGSGSLSLNDLVSASSATGGSAPTTTDPSNVTSNMGSSAAEIMIQLNPPMLLATAGWASASGTGQAAALLSVHSSKNTTGSFAWALAVEEVGPLSLGSMLKSSSSSHGACTLQAAYLVVVAGETVQAPLPKVNTTGKGKSSGKPLSLSVGPGVYLGASMMLGDVVPSDGSSKRTKVTVQGSYEFSLGDLKLRGAVANVALFGGASIQSASISLDFGNGSQTTSVSGVLLVQKASQVGSMSKPPASFSFAGSFLKNSTDEHAAFALSMANWQFGKSFAIKELNGSLAMTRNASSSPWSIEGEVSGNMDFFGIPLDTSFTIPFVEHMPVVSVDIPALKLFEGVWVDQVRTTINVSALEAGQPISIVGILNVSNQFGGARLLIDISANISSSSLQLSGRVTKWQMTKDLLVTDLFVNFDLSRATNTSGWTGSSQLVGAVDVHGAVLALSASLPFATGGLNISASNLTLSKGVIFSGALQVQPEAPQLQLMGEVTANTGSSKKAALTVAVLGIIDGSDSFTIAGSLDSWVISPKFEVKTLRASLVCARPVGNSSNASNASSSSSGAMACVGDIFGNLLLGTSQTSLEMHLTIPLRDGGISLELPDMRLSSTAYLYNTSVEYFAGEAQLNSTLRLGLPGANPLFLQARAVVKDGCLNFTATVDKWTVIQTDTRTMELDSLELSMTACDVSSSPPPSTGPAHKYLFGGFLTGNTSMMGGWADALLNFPGNLDEGSDGFQYPTMQMTWSSPTPSSNVTGLTGHLCATGSSMPPANHSQTLGGLTILQLAFNVTFGKTFSFNFQGAVQDPKFGLLALGIYVAQMDNDTKWGFAAHVQVSTPLNVSDAAPGSGVDSQVGGLESAYLVVANHPFTLTLLPGGPFGGQIVSLKGPGVSLGAMVALANVGGGSLGPVASSFGQTTVLATATWEKDADIQLILQLNDLPIGSKVLLQRAQMTISSTVPNLALSGSANVVLHPDLDPMELDASINISADSFSLVASLESYIFKVGHKGIDVADLTMKLNVSTSGATSVTGLIEGRALLAKLPSGAASASSEWEGPAQRASETACLNGNQFPGACAFDGDSDTVWDGLG</sequence>
<keyword evidence="3" id="KW-1185">Reference proteome</keyword>
<feature type="region of interest" description="Disordered" evidence="1">
    <location>
        <begin position="87"/>
        <end position="131"/>
    </location>
</feature>